<comment type="similarity">
    <text evidence="3">Belongs to the AIR carboxylase family. Class I subfamily.</text>
</comment>
<dbReference type="AlphaFoldDB" id="A0A0G0AV45"/>
<organism evidence="7 8">
    <name type="scientific">Candidatus Roizmanbacteria bacterium GW2011_GWA2_34_18</name>
    <dbReference type="NCBI Taxonomy" id="1618477"/>
    <lineage>
        <taxon>Bacteria</taxon>
        <taxon>Candidatus Roizmaniibacteriota</taxon>
    </lineage>
</organism>
<reference evidence="7 8" key="1">
    <citation type="journal article" date="2015" name="Nature">
        <title>rRNA introns, odd ribosomes, and small enigmatic genomes across a large radiation of phyla.</title>
        <authorList>
            <person name="Brown C.T."/>
            <person name="Hug L.A."/>
            <person name="Thomas B.C."/>
            <person name="Sharon I."/>
            <person name="Castelle C.J."/>
            <person name="Singh A."/>
            <person name="Wilkins M.J."/>
            <person name="Williams K.H."/>
            <person name="Banfield J.F."/>
        </authorList>
    </citation>
    <scope>NUCLEOTIDE SEQUENCE [LARGE SCALE GENOMIC DNA]</scope>
</reference>
<keyword evidence="2 3" id="KW-0413">Isomerase</keyword>
<evidence type="ECO:0000259" key="6">
    <source>
        <dbReference type="SMART" id="SM01001"/>
    </source>
</evidence>
<dbReference type="PANTHER" id="PTHR23046:SF2">
    <property type="entry name" value="PHOSPHORIBOSYLAMINOIMIDAZOLE CARBOXYLASE"/>
    <property type="match status" value="1"/>
</dbReference>
<dbReference type="PATRIC" id="fig|1618477.3.peg.146"/>
<comment type="catalytic activity">
    <reaction evidence="3 4">
        <text>5-carboxyamino-1-(5-phospho-D-ribosyl)imidazole + H(+) = 5-amino-1-(5-phospho-D-ribosyl)imidazole-4-carboxylate</text>
        <dbReference type="Rhea" id="RHEA:13193"/>
        <dbReference type="ChEBI" id="CHEBI:15378"/>
        <dbReference type="ChEBI" id="CHEBI:58730"/>
        <dbReference type="ChEBI" id="CHEBI:77657"/>
        <dbReference type="EC" id="5.4.99.18"/>
    </reaction>
</comment>
<evidence type="ECO:0000256" key="2">
    <source>
        <dbReference type="ARBA" id="ARBA00023235"/>
    </source>
</evidence>
<dbReference type="STRING" id="1618477.UR54_C0007G0002"/>
<sequence>MKKLIVSVIMGSDSDLPIMKEALDVLNDFGVENEVLVLSAHRTFEATREYTMSAIGKGIKVIIAGAGGAAHLPGVIAAMFPLPVIGVPIKTKSLDGLDSLLSIVQMPPGIPVATVGINGAKNAALLAIQILAISDKELASKLIEYRSKLKDSVLEKTEKLKTIGYEKYFILKIKKEF</sequence>
<accession>A0A0G0AV45</accession>
<protein>
    <recommendedName>
        <fullName evidence="3 4">N5-carboxyaminoimidazole ribonucleotide mutase</fullName>
        <shortName evidence="3 4">N5-CAIR mutase</shortName>
        <ecNumber evidence="3 4">5.4.99.18</ecNumber>
    </recommendedName>
    <alternativeName>
        <fullName evidence="3">5-(carboxyamino)imidazole ribonucleotide mutase</fullName>
    </alternativeName>
</protein>
<dbReference type="EMBL" id="LBPP01000007">
    <property type="protein sequence ID" value="KKP60889.1"/>
    <property type="molecule type" value="Genomic_DNA"/>
</dbReference>
<dbReference type="Proteomes" id="UP000034688">
    <property type="component" value="Unassembled WGS sequence"/>
</dbReference>
<proteinExistence type="inferred from homology"/>
<comment type="function">
    <text evidence="3 4">Catalyzes the conversion of N5-carboxyaminoimidazole ribonucleotide (N5-CAIR) to 4-carboxy-5-aminoimidazole ribonucleotide (CAIR).</text>
</comment>
<dbReference type="SUPFAM" id="SSF52255">
    <property type="entry name" value="N5-CAIR mutase (phosphoribosylaminoimidazole carboxylase, PurE)"/>
    <property type="match status" value="1"/>
</dbReference>
<feature type="domain" description="PurE" evidence="6">
    <location>
        <begin position="4"/>
        <end position="153"/>
    </location>
</feature>
<name>A0A0G0AV45_9BACT</name>
<evidence type="ECO:0000256" key="3">
    <source>
        <dbReference type="HAMAP-Rule" id="MF_01929"/>
    </source>
</evidence>
<feature type="binding site" evidence="3 5">
    <location>
        <position position="15"/>
    </location>
    <ligand>
        <name>substrate</name>
    </ligand>
</feature>
<evidence type="ECO:0000256" key="4">
    <source>
        <dbReference type="PIRNR" id="PIRNR001338"/>
    </source>
</evidence>
<dbReference type="Gene3D" id="3.40.50.1970">
    <property type="match status" value="1"/>
</dbReference>
<dbReference type="GO" id="GO:0034023">
    <property type="term" value="F:5-(carboxyamino)imidazole ribonucleotide mutase activity"/>
    <property type="evidence" value="ECO:0007669"/>
    <property type="project" value="UniProtKB-UniRule"/>
</dbReference>
<dbReference type="InterPro" id="IPR033747">
    <property type="entry name" value="PurE_ClassI"/>
</dbReference>
<dbReference type="HAMAP" id="MF_01929">
    <property type="entry name" value="PurE_classI"/>
    <property type="match status" value="1"/>
</dbReference>
<dbReference type="EC" id="5.4.99.18" evidence="3 4"/>
<dbReference type="PANTHER" id="PTHR23046">
    <property type="entry name" value="PHOSPHORIBOSYLAMINOIMIDAZOLE CARBOXYLASE CATALYTIC SUBUNIT"/>
    <property type="match status" value="1"/>
</dbReference>
<dbReference type="InterPro" id="IPR024694">
    <property type="entry name" value="PurE_prokaryotes"/>
</dbReference>
<evidence type="ECO:0000313" key="8">
    <source>
        <dbReference type="Proteomes" id="UP000034688"/>
    </source>
</evidence>
<keyword evidence="1 3" id="KW-0658">Purine biosynthesis</keyword>
<feature type="binding site" evidence="3 5">
    <location>
        <position position="42"/>
    </location>
    <ligand>
        <name>substrate</name>
    </ligand>
</feature>
<dbReference type="Pfam" id="PF00731">
    <property type="entry name" value="AIRC"/>
    <property type="match status" value="1"/>
</dbReference>
<evidence type="ECO:0000313" key="7">
    <source>
        <dbReference type="EMBL" id="KKP60889.1"/>
    </source>
</evidence>
<evidence type="ECO:0000256" key="5">
    <source>
        <dbReference type="PIRSR" id="PIRSR001338-1"/>
    </source>
</evidence>
<comment type="caution">
    <text evidence="7">The sequence shown here is derived from an EMBL/GenBank/DDBJ whole genome shotgun (WGS) entry which is preliminary data.</text>
</comment>
<evidence type="ECO:0000256" key="1">
    <source>
        <dbReference type="ARBA" id="ARBA00022755"/>
    </source>
</evidence>
<gene>
    <name evidence="3" type="primary">purE</name>
    <name evidence="7" type="ORF">UR54_C0007G0002</name>
</gene>
<comment type="pathway">
    <text evidence="3 4">Purine metabolism; IMP biosynthesis via de novo pathway; 5-amino-1-(5-phospho-D-ribosyl)imidazole-4-carboxylate from 5-amino-1-(5-phospho-D-ribosyl)imidazole (N5-CAIR route): step 2/2.</text>
</comment>
<dbReference type="SMART" id="SM01001">
    <property type="entry name" value="AIRC"/>
    <property type="match status" value="1"/>
</dbReference>
<dbReference type="UniPathway" id="UPA00074">
    <property type="reaction ID" value="UER00943"/>
</dbReference>
<dbReference type="NCBIfam" id="TIGR01162">
    <property type="entry name" value="purE"/>
    <property type="match status" value="1"/>
</dbReference>
<dbReference type="GO" id="GO:0006189">
    <property type="term" value="P:'de novo' IMP biosynthetic process"/>
    <property type="evidence" value="ECO:0007669"/>
    <property type="project" value="UniProtKB-UniRule"/>
</dbReference>
<feature type="binding site" evidence="3 5">
    <location>
        <position position="12"/>
    </location>
    <ligand>
        <name>substrate</name>
    </ligand>
</feature>
<dbReference type="PIRSF" id="PIRSF001338">
    <property type="entry name" value="AIR_carboxylase"/>
    <property type="match status" value="1"/>
</dbReference>
<dbReference type="InterPro" id="IPR000031">
    <property type="entry name" value="PurE_dom"/>
</dbReference>